<protein>
    <submittedName>
        <fullName evidence="1">Uncharacterized protein</fullName>
    </submittedName>
</protein>
<reference evidence="1" key="1">
    <citation type="submission" date="2021-01" db="EMBL/GenBank/DDBJ databases">
        <authorList>
            <person name="Lovell J.T."/>
            <person name="Bentley N."/>
            <person name="Bhattarai G."/>
            <person name="Jenkins J.W."/>
            <person name="Sreedasyam A."/>
            <person name="Alarcon Y."/>
            <person name="Bock C."/>
            <person name="Boston L."/>
            <person name="Carlson J."/>
            <person name="Cervantes K."/>
            <person name="Clermont K."/>
            <person name="Krom N."/>
            <person name="Kubenka K."/>
            <person name="Mamidi S."/>
            <person name="Mattison C."/>
            <person name="Monteros M."/>
            <person name="Pisani C."/>
            <person name="Plott C."/>
            <person name="Rajasekar S."/>
            <person name="Rhein H.S."/>
            <person name="Rohla C."/>
            <person name="Song M."/>
            <person name="Hilaire R.S."/>
            <person name="Shu S."/>
            <person name="Wells L."/>
            <person name="Wang X."/>
            <person name="Webber J."/>
            <person name="Heerema R.J."/>
            <person name="Klein P."/>
            <person name="Conner P."/>
            <person name="Grauke L."/>
            <person name="Grimwood J."/>
            <person name="Schmutz J."/>
            <person name="Randall J.J."/>
        </authorList>
    </citation>
    <scope>NUCLEOTIDE SEQUENCE</scope>
    <source>
        <tissue evidence="1">Leaf</tissue>
    </source>
</reference>
<comment type="caution">
    <text evidence="1">The sequence shown here is derived from an EMBL/GenBank/DDBJ whole genome shotgun (WGS) entry which is preliminary data.</text>
</comment>
<accession>A0A922D9N8</accession>
<evidence type="ECO:0000313" key="2">
    <source>
        <dbReference type="Proteomes" id="UP000811246"/>
    </source>
</evidence>
<dbReference type="EMBL" id="CM031840">
    <property type="protein sequence ID" value="KAG6673555.1"/>
    <property type="molecule type" value="Genomic_DNA"/>
</dbReference>
<dbReference type="Proteomes" id="UP000811246">
    <property type="component" value="Chromosome 16"/>
</dbReference>
<proteinExistence type="predicted"/>
<evidence type="ECO:0000313" key="1">
    <source>
        <dbReference type="EMBL" id="KAG6673555.1"/>
    </source>
</evidence>
<gene>
    <name evidence="1" type="ORF">I3842_16G117400</name>
</gene>
<organism evidence="1 2">
    <name type="scientific">Carya illinoinensis</name>
    <name type="common">Pecan</name>
    <dbReference type="NCBI Taxonomy" id="32201"/>
    <lineage>
        <taxon>Eukaryota</taxon>
        <taxon>Viridiplantae</taxon>
        <taxon>Streptophyta</taxon>
        <taxon>Embryophyta</taxon>
        <taxon>Tracheophyta</taxon>
        <taxon>Spermatophyta</taxon>
        <taxon>Magnoliopsida</taxon>
        <taxon>eudicotyledons</taxon>
        <taxon>Gunneridae</taxon>
        <taxon>Pentapetalae</taxon>
        <taxon>rosids</taxon>
        <taxon>fabids</taxon>
        <taxon>Fagales</taxon>
        <taxon>Juglandaceae</taxon>
        <taxon>Carya</taxon>
    </lineage>
</organism>
<name>A0A922D9N8_CARIL</name>
<dbReference type="AlphaFoldDB" id="A0A922D9N8"/>
<sequence length="72" mass="8193">MELAKEYMQMNQIRPQAQTLRVIDHQTNIQEDMMMIMIMEASFLGHISSSHIPSQCGSVHGFSTISPVNSRE</sequence>